<feature type="compositionally biased region" description="Low complexity" evidence="12">
    <location>
        <begin position="21"/>
        <end position="38"/>
    </location>
</feature>
<dbReference type="GO" id="GO:0032301">
    <property type="term" value="C:MutSalpha complex"/>
    <property type="evidence" value="ECO:0007669"/>
    <property type="project" value="TreeGrafter"/>
</dbReference>
<dbReference type="PANTHER" id="PTHR11361">
    <property type="entry name" value="DNA MISMATCH REPAIR PROTEIN MUTS FAMILY MEMBER"/>
    <property type="match status" value="1"/>
</dbReference>
<dbReference type="InterPro" id="IPR007695">
    <property type="entry name" value="DNA_mismatch_repair_MutS-lik_N"/>
</dbReference>
<protein>
    <recommendedName>
        <fullName evidence="9">DNA mismatch repair protein</fullName>
    </recommendedName>
</protein>
<keyword evidence="3 9" id="KW-0547">Nucleotide-binding</keyword>
<evidence type="ECO:0000256" key="7">
    <source>
        <dbReference type="ARBA" id="ARBA00023204"/>
    </source>
</evidence>
<keyword evidence="4 9" id="KW-0227">DNA damage</keyword>
<dbReference type="InterPro" id="IPR007861">
    <property type="entry name" value="DNA_mismatch_repair_MutS_clamp"/>
</dbReference>
<organism evidence="14 15">
    <name type="scientific">Arxiozyma heterogenica</name>
    <dbReference type="NCBI Taxonomy" id="278026"/>
    <lineage>
        <taxon>Eukaryota</taxon>
        <taxon>Fungi</taxon>
        <taxon>Dikarya</taxon>
        <taxon>Ascomycota</taxon>
        <taxon>Saccharomycotina</taxon>
        <taxon>Saccharomycetes</taxon>
        <taxon>Saccharomycetales</taxon>
        <taxon>Saccharomycetaceae</taxon>
        <taxon>Arxiozyma</taxon>
    </lineage>
</organism>
<evidence type="ECO:0000256" key="9">
    <source>
        <dbReference type="PIRNR" id="PIRNR037677"/>
    </source>
</evidence>
<dbReference type="Pfam" id="PF01624">
    <property type="entry name" value="MutS_I"/>
    <property type="match status" value="1"/>
</dbReference>
<dbReference type="InterPro" id="IPR027417">
    <property type="entry name" value="P-loop_NTPase"/>
</dbReference>
<dbReference type="InterPro" id="IPR045076">
    <property type="entry name" value="MutS"/>
</dbReference>
<keyword evidence="7 9" id="KW-0234">DNA repair</keyword>
<dbReference type="Pfam" id="PF05190">
    <property type="entry name" value="MutS_IV"/>
    <property type="match status" value="1"/>
</dbReference>
<dbReference type="SUPFAM" id="SSF53150">
    <property type="entry name" value="DNA repair protein MutS, domain II"/>
    <property type="match status" value="1"/>
</dbReference>
<dbReference type="GO" id="GO:0140664">
    <property type="term" value="F:ATP-dependent DNA damage sensor activity"/>
    <property type="evidence" value="ECO:0007669"/>
    <property type="project" value="InterPro"/>
</dbReference>
<dbReference type="GO" id="GO:0005524">
    <property type="term" value="F:ATP binding"/>
    <property type="evidence" value="ECO:0007669"/>
    <property type="project" value="UniProtKB-UniRule"/>
</dbReference>
<dbReference type="InterPro" id="IPR016151">
    <property type="entry name" value="DNA_mismatch_repair_MutS_N"/>
</dbReference>
<feature type="compositionally biased region" description="Polar residues" evidence="12">
    <location>
        <begin position="89"/>
        <end position="100"/>
    </location>
</feature>
<evidence type="ECO:0000256" key="11">
    <source>
        <dbReference type="SAM" id="Coils"/>
    </source>
</evidence>
<feature type="coiled-coil region" evidence="11">
    <location>
        <begin position="792"/>
        <end position="819"/>
    </location>
</feature>
<dbReference type="PROSITE" id="PS00486">
    <property type="entry name" value="DNA_MISMATCH_REPAIR_2"/>
    <property type="match status" value="1"/>
</dbReference>
<dbReference type="InterPro" id="IPR007696">
    <property type="entry name" value="DNA_mismatch_repair_MutS_core"/>
</dbReference>
<dbReference type="GO" id="GO:0006298">
    <property type="term" value="P:mismatch repair"/>
    <property type="evidence" value="ECO:0007669"/>
    <property type="project" value="InterPro"/>
</dbReference>
<comment type="caution">
    <text evidence="14">The sequence shown here is derived from an EMBL/GenBank/DDBJ whole genome shotgun (WGS) entry which is preliminary data.</text>
</comment>
<dbReference type="InterPro" id="IPR007860">
    <property type="entry name" value="DNA_mmatch_repair_MutS_con_dom"/>
</dbReference>
<keyword evidence="5 9" id="KW-0067">ATP-binding</keyword>
<dbReference type="SMART" id="SM00534">
    <property type="entry name" value="MUTSac"/>
    <property type="match status" value="1"/>
</dbReference>
<dbReference type="InterPro" id="IPR036187">
    <property type="entry name" value="DNA_mismatch_repair_MutS_sf"/>
</dbReference>
<evidence type="ECO:0000256" key="4">
    <source>
        <dbReference type="ARBA" id="ARBA00022763"/>
    </source>
</evidence>
<dbReference type="InterPro" id="IPR036678">
    <property type="entry name" value="MutS_con_dom_sf"/>
</dbReference>
<keyword evidence="11" id="KW-0175">Coiled coil</keyword>
<evidence type="ECO:0000256" key="8">
    <source>
        <dbReference type="ARBA" id="ARBA00023242"/>
    </source>
</evidence>
<feature type="compositionally biased region" description="Polar residues" evidence="12">
    <location>
        <begin position="198"/>
        <end position="207"/>
    </location>
</feature>
<dbReference type="PIRSF" id="PIRSF037677">
    <property type="entry name" value="DNA_mis_repair_Msh6"/>
    <property type="match status" value="1"/>
</dbReference>
<dbReference type="GO" id="GO:0030983">
    <property type="term" value="F:mismatched DNA binding"/>
    <property type="evidence" value="ECO:0007669"/>
    <property type="project" value="UniProtKB-UniRule"/>
</dbReference>
<dbReference type="FunFam" id="1.10.1420.10:FF:000019">
    <property type="entry name" value="DNA mismatch repair protein"/>
    <property type="match status" value="1"/>
</dbReference>
<dbReference type="GO" id="GO:0016887">
    <property type="term" value="F:ATP hydrolysis activity"/>
    <property type="evidence" value="ECO:0007669"/>
    <property type="project" value="UniProtKB-ARBA"/>
</dbReference>
<evidence type="ECO:0000259" key="13">
    <source>
        <dbReference type="PROSITE" id="PS00486"/>
    </source>
</evidence>
<dbReference type="Pfam" id="PF00488">
    <property type="entry name" value="MutS_V"/>
    <property type="match status" value="1"/>
</dbReference>
<feature type="coiled-coil region" evidence="11">
    <location>
        <begin position="1163"/>
        <end position="1193"/>
    </location>
</feature>
<dbReference type="Gene3D" id="3.40.50.300">
    <property type="entry name" value="P-loop containing nucleotide triphosphate hydrolases"/>
    <property type="match status" value="1"/>
</dbReference>
<dbReference type="Gene3D" id="3.40.1170.10">
    <property type="entry name" value="DNA repair protein MutS, domain I"/>
    <property type="match status" value="1"/>
</dbReference>
<dbReference type="Pfam" id="PF05192">
    <property type="entry name" value="MutS_III"/>
    <property type="match status" value="1"/>
</dbReference>
<accession>A0AAN8A7K9</accession>
<feature type="region of interest" description="Disordered" evidence="12">
    <location>
        <begin position="1"/>
        <end position="106"/>
    </location>
</feature>
<dbReference type="EMBL" id="JAWIZZ010000038">
    <property type="protein sequence ID" value="KAK5781007.1"/>
    <property type="molecule type" value="Genomic_DNA"/>
</dbReference>
<keyword evidence="15" id="KW-1185">Reference proteome</keyword>
<dbReference type="SUPFAM" id="SSF55271">
    <property type="entry name" value="DNA repair protein MutS, domain I"/>
    <property type="match status" value="1"/>
</dbReference>
<comment type="similarity">
    <text evidence="2 9 10">Belongs to the DNA mismatch repair MutS family.</text>
</comment>
<gene>
    <name evidence="14" type="ORF">RI543_001395</name>
</gene>
<evidence type="ECO:0000256" key="1">
    <source>
        <dbReference type="ARBA" id="ARBA00004123"/>
    </source>
</evidence>
<dbReference type="Gene3D" id="1.10.1420.10">
    <property type="match status" value="2"/>
</dbReference>
<evidence type="ECO:0000313" key="15">
    <source>
        <dbReference type="Proteomes" id="UP001306508"/>
    </source>
</evidence>
<dbReference type="Gene3D" id="3.30.420.110">
    <property type="entry name" value="MutS, connector domain"/>
    <property type="match status" value="1"/>
</dbReference>
<keyword evidence="8" id="KW-0539">Nucleus</keyword>
<feature type="region of interest" description="Disordered" evidence="12">
    <location>
        <begin position="198"/>
        <end position="219"/>
    </location>
</feature>
<evidence type="ECO:0000256" key="5">
    <source>
        <dbReference type="ARBA" id="ARBA00022840"/>
    </source>
</evidence>
<keyword evidence="6 9" id="KW-0238">DNA-binding</keyword>
<dbReference type="FunFam" id="3.40.50.300:FF:000771">
    <property type="entry name" value="DNA mismatch repair protein"/>
    <property type="match status" value="1"/>
</dbReference>
<comment type="function">
    <text evidence="9 10">Component of the post-replicative DNA mismatch repair system (MMR).</text>
</comment>
<dbReference type="FunFam" id="3.40.1170.10:FF:000002">
    <property type="entry name" value="DNA mismatch repair protein"/>
    <property type="match status" value="1"/>
</dbReference>
<proteinExistence type="inferred from homology"/>
<sequence length="1247" mass="141711">MAPITPRASKILKSKKDTTPSSSQKKLKQSSLLSFFSKQKPDNNIATHNKSSRGSPISNKTKICKSNDFPSSVGESDTTLIDNSKLIKNDNQPEPNTSITVDIESGDEMDTTFEGKNNAIDNMLKSTSKSGRIKRHINYAESDVEDEDLLLSSSKKRKSNMKTKLFTEDSDFESDEYIPTKEELEGDQDVDYEEENNIKSNNRLGSHQNKRNDFDDDDDDDEDLLLLSNTQKRKDKPNISKIQSLSKPVTKLTKPKLANTTIKNKNFNKVNEERYSWLVDERDAQGRSTNDPEYDPRTLYIPSSAWNKFTPFERQYWEIKSKMWDCIVFFKKGKFFELYEKDAFLANNLFDLKLAGNGRANMQLAGIPEMSFEYWASRFIDLGYKVAKVDQKESMLAKEMREGSKGIVKRELECVLTSGTLTDGDMIHTDLATYCLAIREEAGNYYDINGIFSHNPATASLSSKIFGIAFIDTSTGEVQMTEFVDDNDCSKLDTIMSQIKPKEIIMEKNNLSSLANKIIKFNAATNAIYNVIKPEKEFYTFEKTYNILISNENDIFEDESKWPQVLRDYYKENKQVGFSAFGGLLYYLNWLKLDKSLLSMGNIKEYNPIKLHNALILDGVTLQNLELFSNTYDGSDKGTLFRLFNKAITPMGKRMMRQWLMRPLYNKADIEKRLNTVDMFMSDTDIRRLLETSLARLPDLERMLTRIHSCTIKVKDFERVITAFEEIIALVDSLQNEVKFQDNIKTTALGEYLQQIPKALCENVTTWSNAFDRQKATIDNVIIPHRGVEPDFDKSLKDIESLENELQELLKQYRKQFRCSNIVYKDSGKETYTIEIPINVCKNVPSNWTQMGSSRSTKRYYSDEVKVLARRMAETRESHKILEEELKNRLCLKFDKNYNNIWVPTIQIISQIDCLIALTRTSESIGFPSCRPEFVDEVDPLTGNRLNGFIKFKSLRHPYFNEGSSVIREFIPNDIELGGDQPQLGLLTGANAAGKSTILRITCLAVIMAQMGCYVPCEMARLSPIDRIMTRLGANDNIMQGKSTFFVELSETKKILDMATNRSLLVVDELGRGGSSSDGFSIAESVLYHVATHIQSLGFFATHYGTLGLQFIGHPQVRPMRMQILVDEKTRNVTFLYKLEDGASEGSFGMHVAAMCNIPMSVVDNAEKAAEELENTSKLMKQLNNIHEQAVKNSTVSDGLQSDLVRLLYGSGLTNDAMGTGEGVANYDSNIKLNVLKNLFKLIESTQ</sequence>
<evidence type="ECO:0000256" key="2">
    <source>
        <dbReference type="ARBA" id="ARBA00006271"/>
    </source>
</evidence>
<dbReference type="NCBIfam" id="NF003810">
    <property type="entry name" value="PRK05399.1"/>
    <property type="match status" value="1"/>
</dbReference>
<dbReference type="InterPro" id="IPR017261">
    <property type="entry name" value="DNA_mismatch_repair_MutS/MSH"/>
</dbReference>
<evidence type="ECO:0000256" key="6">
    <source>
        <dbReference type="ARBA" id="ARBA00023125"/>
    </source>
</evidence>
<dbReference type="PANTHER" id="PTHR11361:SF148">
    <property type="entry name" value="DNA MISMATCH REPAIR PROTEIN MSH6"/>
    <property type="match status" value="1"/>
</dbReference>
<dbReference type="AlphaFoldDB" id="A0AAN8A7K9"/>
<dbReference type="InterPro" id="IPR000432">
    <property type="entry name" value="DNA_mismatch_repair_MutS_C"/>
</dbReference>
<evidence type="ECO:0000256" key="10">
    <source>
        <dbReference type="RuleBase" id="RU003756"/>
    </source>
</evidence>
<evidence type="ECO:0000313" key="14">
    <source>
        <dbReference type="EMBL" id="KAK5781007.1"/>
    </source>
</evidence>
<comment type="subcellular location">
    <subcellularLocation>
        <location evidence="1">Nucleus</location>
    </subcellularLocation>
</comment>
<name>A0AAN8A7K9_9SACH</name>
<reference evidence="15" key="1">
    <citation type="submission" date="2023-07" db="EMBL/GenBank/DDBJ databases">
        <title>A draft genome of Kazachstania heterogenica Y-27499.</title>
        <authorList>
            <person name="Donic C."/>
            <person name="Kralova J.S."/>
            <person name="Fidel L."/>
            <person name="Ben-Dor S."/>
            <person name="Jung S."/>
        </authorList>
    </citation>
    <scope>NUCLEOTIDE SEQUENCE [LARGE SCALE GENOMIC DNA]</scope>
    <source>
        <strain evidence="15">Y27499</strain>
    </source>
</reference>
<feature type="compositionally biased region" description="Polar residues" evidence="12">
    <location>
        <begin position="68"/>
        <end position="82"/>
    </location>
</feature>
<dbReference type="Pfam" id="PF05188">
    <property type="entry name" value="MutS_II"/>
    <property type="match status" value="1"/>
</dbReference>
<dbReference type="SUPFAM" id="SSF48334">
    <property type="entry name" value="DNA repair protein MutS, domain III"/>
    <property type="match status" value="1"/>
</dbReference>
<feature type="compositionally biased region" description="Polar residues" evidence="12">
    <location>
        <begin position="42"/>
        <end position="61"/>
    </location>
</feature>
<dbReference type="Proteomes" id="UP001306508">
    <property type="component" value="Unassembled WGS sequence"/>
</dbReference>
<feature type="domain" description="DNA mismatch repair proteins mutS family" evidence="13">
    <location>
        <begin position="1063"/>
        <end position="1079"/>
    </location>
</feature>
<dbReference type="SUPFAM" id="SSF52540">
    <property type="entry name" value="P-loop containing nucleoside triphosphate hydrolases"/>
    <property type="match status" value="1"/>
</dbReference>
<evidence type="ECO:0000256" key="12">
    <source>
        <dbReference type="SAM" id="MobiDB-lite"/>
    </source>
</evidence>
<evidence type="ECO:0000256" key="3">
    <source>
        <dbReference type="ARBA" id="ARBA00022741"/>
    </source>
</evidence>
<dbReference type="SMART" id="SM00533">
    <property type="entry name" value="MUTSd"/>
    <property type="match status" value="1"/>
</dbReference>